<evidence type="ECO:0000256" key="3">
    <source>
        <dbReference type="ARBA" id="ARBA00022448"/>
    </source>
</evidence>
<evidence type="ECO:0000256" key="1">
    <source>
        <dbReference type="ARBA" id="ARBA00003041"/>
    </source>
</evidence>
<keyword evidence="8" id="KW-0969">Cilium</keyword>
<evidence type="ECO:0000256" key="5">
    <source>
        <dbReference type="ARBA" id="ARBA00022927"/>
    </source>
</evidence>
<name>A0A1W2AZ48_9FIRM</name>
<dbReference type="STRING" id="112901.SAMN04488500_106231"/>
<dbReference type="GO" id="GO:0044781">
    <property type="term" value="P:bacterial-type flagellum organization"/>
    <property type="evidence" value="ECO:0007669"/>
    <property type="project" value="UniProtKB-KW"/>
</dbReference>
<dbReference type="GO" id="GO:0015031">
    <property type="term" value="P:protein transport"/>
    <property type="evidence" value="ECO:0007669"/>
    <property type="project" value="UniProtKB-KW"/>
</dbReference>
<reference evidence="8 9" key="1">
    <citation type="submission" date="2017-04" db="EMBL/GenBank/DDBJ databases">
        <authorList>
            <person name="Afonso C.L."/>
            <person name="Miller P.J."/>
            <person name="Scott M.A."/>
            <person name="Spackman E."/>
            <person name="Goraichik I."/>
            <person name="Dimitrov K.M."/>
            <person name="Suarez D.L."/>
            <person name="Swayne D.E."/>
        </authorList>
    </citation>
    <scope>NUCLEOTIDE SEQUENCE [LARGE SCALE GENOMIC DNA]</scope>
    <source>
        <strain evidence="8 9">DSM 5090</strain>
    </source>
</reference>
<comment type="similarity">
    <text evidence="2">Belongs to the FliH family.</text>
</comment>
<dbReference type="Pfam" id="PF02108">
    <property type="entry name" value="FliH"/>
    <property type="match status" value="1"/>
</dbReference>
<evidence type="ECO:0000313" key="9">
    <source>
        <dbReference type="Proteomes" id="UP000192738"/>
    </source>
</evidence>
<evidence type="ECO:0000256" key="2">
    <source>
        <dbReference type="ARBA" id="ARBA00006602"/>
    </source>
</evidence>
<dbReference type="AlphaFoldDB" id="A0A1W2AZ48"/>
<dbReference type="RefSeq" id="WP_084575430.1">
    <property type="nucleotide sequence ID" value="NZ_CP155572.1"/>
</dbReference>
<keyword evidence="5" id="KW-0653">Protein transport</keyword>
<keyword evidence="8" id="KW-0966">Cell projection</keyword>
<keyword evidence="3" id="KW-0813">Transport</keyword>
<keyword evidence="9" id="KW-1185">Reference proteome</keyword>
<keyword evidence="4" id="KW-1005">Bacterial flagellum biogenesis</keyword>
<gene>
    <name evidence="8" type="ORF">SAMN04488500_106231</name>
</gene>
<dbReference type="GO" id="GO:0005829">
    <property type="term" value="C:cytosol"/>
    <property type="evidence" value="ECO:0007669"/>
    <property type="project" value="TreeGrafter"/>
</dbReference>
<dbReference type="InterPro" id="IPR051472">
    <property type="entry name" value="T3SS_Stator/FliH"/>
</dbReference>
<dbReference type="Proteomes" id="UP000192738">
    <property type="component" value="Unassembled WGS sequence"/>
</dbReference>
<accession>A0A1W2AZ48</accession>
<dbReference type="PANTHER" id="PTHR34982:SF1">
    <property type="entry name" value="FLAGELLAR ASSEMBLY PROTEIN FLIH"/>
    <property type="match status" value="1"/>
</dbReference>
<evidence type="ECO:0000256" key="6">
    <source>
        <dbReference type="ARBA" id="ARBA00023225"/>
    </source>
</evidence>
<feature type="domain" description="Flagellar assembly protein FliH/Type III secretion system HrpE" evidence="7">
    <location>
        <begin position="117"/>
        <end position="241"/>
    </location>
</feature>
<evidence type="ECO:0000259" key="7">
    <source>
        <dbReference type="Pfam" id="PF02108"/>
    </source>
</evidence>
<dbReference type="InterPro" id="IPR018035">
    <property type="entry name" value="Flagellar_FliH/T3SS_HrpE"/>
</dbReference>
<keyword evidence="6" id="KW-1006">Bacterial flagellum protein export</keyword>
<protein>
    <submittedName>
        <fullName evidence="8">Flagellar assembly protein FliH</fullName>
    </submittedName>
</protein>
<sequence>MSKILKSVLFEKSSPIIIKHRPAVEPVREEPQQPVVPEIFLDTVRNEAESILALAQTSAAQCLADAELHAQELAQQAQELARQAQEEGLSQGYEEGFTQGRQAALSEMQQTLQLSVERAHRIVTIAEQEACQLVFDAERQIVEIALAVASKVLAREIAENPTTILPIVKEALGKVSDQDHIVIRVNPEDYEMVLMAKRDLQLMVGREHAVSVSADHIVPAGGCIIDTALGTVDAKLDTKLEMVHKAIQEILP</sequence>
<proteinExistence type="inferred from homology"/>
<dbReference type="EMBL" id="FWXI01000006">
    <property type="protein sequence ID" value="SMC65989.1"/>
    <property type="molecule type" value="Genomic_DNA"/>
</dbReference>
<dbReference type="OrthoDB" id="19020at2"/>
<keyword evidence="8" id="KW-0282">Flagellum</keyword>
<evidence type="ECO:0000313" key="8">
    <source>
        <dbReference type="EMBL" id="SMC65989.1"/>
    </source>
</evidence>
<organism evidence="8 9">
    <name type="scientific">Sporomusa malonica</name>
    <dbReference type="NCBI Taxonomy" id="112901"/>
    <lineage>
        <taxon>Bacteria</taxon>
        <taxon>Bacillati</taxon>
        <taxon>Bacillota</taxon>
        <taxon>Negativicutes</taxon>
        <taxon>Selenomonadales</taxon>
        <taxon>Sporomusaceae</taxon>
        <taxon>Sporomusa</taxon>
    </lineage>
</organism>
<comment type="function">
    <text evidence="1">Needed for flagellar regrowth and assembly.</text>
</comment>
<dbReference type="PANTHER" id="PTHR34982">
    <property type="entry name" value="YOP PROTEINS TRANSLOCATION PROTEIN L"/>
    <property type="match status" value="1"/>
</dbReference>
<evidence type="ECO:0000256" key="4">
    <source>
        <dbReference type="ARBA" id="ARBA00022795"/>
    </source>
</evidence>